<gene>
    <name evidence="4" type="ORF">LHJ74_00365</name>
</gene>
<dbReference type="InterPro" id="IPR002938">
    <property type="entry name" value="FAD-bd"/>
</dbReference>
<dbReference type="Proteomes" id="UP001156389">
    <property type="component" value="Unassembled WGS sequence"/>
</dbReference>
<keyword evidence="2 4" id="KW-0503">Monooxygenase</keyword>
<evidence type="ECO:0000256" key="1">
    <source>
        <dbReference type="ARBA" id="ARBA00023002"/>
    </source>
</evidence>
<dbReference type="SUPFAM" id="SSF51905">
    <property type="entry name" value="FAD/NAD(P)-binding domain"/>
    <property type="match status" value="1"/>
</dbReference>
<feature type="domain" description="FAD-binding" evidence="3">
    <location>
        <begin position="8"/>
        <end position="347"/>
    </location>
</feature>
<proteinExistence type="predicted"/>
<evidence type="ECO:0000313" key="4">
    <source>
        <dbReference type="EMBL" id="MCT2588412.1"/>
    </source>
</evidence>
<name>A0ABT2JKL3_9ACTN</name>
<dbReference type="PANTHER" id="PTHR13789:SF309">
    <property type="entry name" value="PUTATIVE (AFU_ORTHOLOGUE AFUA_6G14510)-RELATED"/>
    <property type="match status" value="1"/>
</dbReference>
<comment type="caution">
    <text evidence="4">The sequence shown here is derived from an EMBL/GenBank/DDBJ whole genome shotgun (WGS) entry which is preliminary data.</text>
</comment>
<dbReference type="RefSeq" id="WP_260215319.1">
    <property type="nucleotide sequence ID" value="NZ_JAJAGO010000001.1"/>
</dbReference>
<dbReference type="InterPro" id="IPR036188">
    <property type="entry name" value="FAD/NAD-bd_sf"/>
</dbReference>
<protein>
    <submittedName>
        <fullName evidence="4">FAD-dependent monooxygenase</fullName>
    </submittedName>
</protein>
<evidence type="ECO:0000259" key="3">
    <source>
        <dbReference type="Pfam" id="PF01494"/>
    </source>
</evidence>
<dbReference type="EMBL" id="JAJAGO010000001">
    <property type="protein sequence ID" value="MCT2588412.1"/>
    <property type="molecule type" value="Genomic_DNA"/>
</dbReference>
<dbReference type="Pfam" id="PF01494">
    <property type="entry name" value="FAD_binding_3"/>
    <property type="match status" value="1"/>
</dbReference>
<accession>A0ABT2JKL3</accession>
<dbReference type="PRINTS" id="PR00420">
    <property type="entry name" value="RNGMNOXGNASE"/>
</dbReference>
<dbReference type="Gene3D" id="3.50.50.60">
    <property type="entry name" value="FAD/NAD(P)-binding domain"/>
    <property type="match status" value="1"/>
</dbReference>
<dbReference type="PANTHER" id="PTHR13789">
    <property type="entry name" value="MONOOXYGENASE"/>
    <property type="match status" value="1"/>
</dbReference>
<reference evidence="4 5" key="1">
    <citation type="submission" date="2021-10" db="EMBL/GenBank/DDBJ databases">
        <title>Streptomyces gossypii sp. nov., isolated from soil collected from cotton field.</title>
        <authorList>
            <person name="Ge X."/>
            <person name="Chen X."/>
            <person name="Liu W."/>
        </authorList>
    </citation>
    <scope>NUCLEOTIDE SEQUENCE [LARGE SCALE GENOMIC DNA]</scope>
    <source>
        <strain evidence="4 5">N2-109</strain>
    </source>
</reference>
<dbReference type="GO" id="GO:0004497">
    <property type="term" value="F:monooxygenase activity"/>
    <property type="evidence" value="ECO:0007669"/>
    <property type="project" value="UniProtKB-KW"/>
</dbReference>
<sequence length="396" mass="41040">MSSHTRTALVIGGGIAGPIVAMALGKAGIEATVYEAYRSRADGIGGGLSIAPNGLNALEVIGAAAVVRGVGTSMRGTVLESGSGEPLGGFGVPPGLPAPQFVWRGDLARALHLEAARRGIRTVHGKELVGVAESGEGVSARFADGSQAAADVLVGADGIRSSVRPLIDPAAPQPRYAGLLGFAASLRETGLAPTQGKLHVSYGERASFGYLAHQDSSGGWFVNLPHPEPMTLAQARQVDPGEWLGRLREAFTQDRSPALDMLRRTEAADLLITGPLETMPTVPTWSRGRMVLVGDAVHAASPSSGQGASLAIESGVQLARALRDLPHQEAFAAYEGLRRARVERVIAAATRTNHSKANPGTAAKPVQPEDMDWQFDYLVDWDAPVAGGAHAGTAGA</sequence>
<evidence type="ECO:0000256" key="2">
    <source>
        <dbReference type="ARBA" id="ARBA00023033"/>
    </source>
</evidence>
<dbReference type="InterPro" id="IPR050493">
    <property type="entry name" value="FAD-dep_Monooxygenase_BioMet"/>
</dbReference>
<evidence type="ECO:0000313" key="5">
    <source>
        <dbReference type="Proteomes" id="UP001156389"/>
    </source>
</evidence>
<keyword evidence="1" id="KW-0560">Oxidoreductase</keyword>
<organism evidence="4 5">
    <name type="scientific">Streptomyces gossypii</name>
    <dbReference type="NCBI Taxonomy" id="2883101"/>
    <lineage>
        <taxon>Bacteria</taxon>
        <taxon>Bacillati</taxon>
        <taxon>Actinomycetota</taxon>
        <taxon>Actinomycetes</taxon>
        <taxon>Kitasatosporales</taxon>
        <taxon>Streptomycetaceae</taxon>
        <taxon>Streptomyces</taxon>
    </lineage>
</organism>
<keyword evidence="5" id="KW-1185">Reference proteome</keyword>